<reference evidence="1" key="1">
    <citation type="submission" date="2018-01" db="EMBL/GenBank/DDBJ databases">
        <authorList>
            <person name="Mao J.F."/>
        </authorList>
    </citation>
    <scope>NUCLEOTIDE SEQUENCE</scope>
    <source>
        <strain evidence="1">Huo1</strain>
        <tissue evidence="1">Leaf</tissue>
    </source>
</reference>
<keyword evidence="2" id="KW-1185">Reference proteome</keyword>
<dbReference type="Proteomes" id="UP000298416">
    <property type="component" value="Unassembled WGS sequence"/>
</dbReference>
<evidence type="ECO:0000313" key="2">
    <source>
        <dbReference type="Proteomes" id="UP000298416"/>
    </source>
</evidence>
<comment type="caution">
    <text evidence="1">The sequence shown here is derived from an EMBL/GenBank/DDBJ whole genome shotgun (WGS) entry which is preliminary data.</text>
</comment>
<organism evidence="1">
    <name type="scientific">Salvia splendens</name>
    <name type="common">Scarlet sage</name>
    <dbReference type="NCBI Taxonomy" id="180675"/>
    <lineage>
        <taxon>Eukaryota</taxon>
        <taxon>Viridiplantae</taxon>
        <taxon>Streptophyta</taxon>
        <taxon>Embryophyta</taxon>
        <taxon>Tracheophyta</taxon>
        <taxon>Spermatophyta</taxon>
        <taxon>Magnoliopsida</taxon>
        <taxon>eudicotyledons</taxon>
        <taxon>Gunneridae</taxon>
        <taxon>Pentapetalae</taxon>
        <taxon>asterids</taxon>
        <taxon>lamiids</taxon>
        <taxon>Lamiales</taxon>
        <taxon>Lamiaceae</taxon>
        <taxon>Nepetoideae</taxon>
        <taxon>Mentheae</taxon>
        <taxon>Salviinae</taxon>
        <taxon>Salvia</taxon>
        <taxon>Salvia subgen. Calosphace</taxon>
        <taxon>core Calosphace</taxon>
    </lineage>
</organism>
<reference evidence="1" key="2">
    <citation type="submission" date="2020-08" db="EMBL/GenBank/DDBJ databases">
        <title>Plant Genome Project.</title>
        <authorList>
            <person name="Zhang R.-G."/>
        </authorList>
    </citation>
    <scope>NUCLEOTIDE SEQUENCE</scope>
    <source>
        <strain evidence="1">Huo1</strain>
        <tissue evidence="1">Leaf</tissue>
    </source>
</reference>
<sequence length="147" mass="16106">MCELQKSVAEGHAPAHIYVQDGILHFKRRISPSCGTPVALPPELLQGRPLDTPVRAVEERTMLVDGVSQVQCLVHWASDVNGAPSWESAAQPHLRLEDKSFFFGGELIGTPTRAYMSRPLKMTNQNASSCQTMVARNGSEHSQPNIS</sequence>
<accession>A0A8X8WV79</accession>
<protein>
    <submittedName>
        <fullName evidence="1">Uncharacterized protein</fullName>
    </submittedName>
</protein>
<gene>
    <name evidence="1" type="ORF">SASPL_137570</name>
</gene>
<proteinExistence type="predicted"/>
<dbReference type="EMBL" id="PNBA02000014">
    <property type="protein sequence ID" value="KAG6400728.1"/>
    <property type="molecule type" value="Genomic_DNA"/>
</dbReference>
<evidence type="ECO:0000313" key="1">
    <source>
        <dbReference type="EMBL" id="KAG6400728.1"/>
    </source>
</evidence>
<name>A0A8X8WV79_SALSN</name>
<dbReference type="AlphaFoldDB" id="A0A8X8WV79"/>